<dbReference type="CDD" id="cd07341">
    <property type="entry name" value="M56_BlaR1_MecR1_like"/>
    <property type="match status" value="1"/>
</dbReference>
<keyword evidence="2" id="KW-1133">Transmembrane helix</keyword>
<dbReference type="RefSeq" id="WP_252851057.1">
    <property type="nucleotide sequence ID" value="NZ_JAMXLR010000015.1"/>
</dbReference>
<feature type="compositionally biased region" description="Low complexity" evidence="1">
    <location>
        <begin position="400"/>
        <end position="411"/>
    </location>
</feature>
<keyword evidence="4" id="KW-0645">Protease</keyword>
<dbReference type="Pfam" id="PF00578">
    <property type="entry name" value="AhpC-TSA"/>
    <property type="match status" value="1"/>
</dbReference>
<dbReference type="InterPro" id="IPR052173">
    <property type="entry name" value="Beta-lactam_resp_regulator"/>
</dbReference>
<dbReference type="InterPro" id="IPR000866">
    <property type="entry name" value="AhpC/TSA"/>
</dbReference>
<dbReference type="Proteomes" id="UP001155241">
    <property type="component" value="Unassembled WGS sequence"/>
</dbReference>
<evidence type="ECO:0000259" key="3">
    <source>
        <dbReference type="PROSITE" id="PS51352"/>
    </source>
</evidence>
<gene>
    <name evidence="4" type="ORF">NG895_03460</name>
</gene>
<dbReference type="EMBL" id="JAMXLR010000015">
    <property type="protein sequence ID" value="MCO6042957.1"/>
    <property type="molecule type" value="Genomic_DNA"/>
</dbReference>
<dbReference type="PROSITE" id="PS51352">
    <property type="entry name" value="THIOREDOXIN_2"/>
    <property type="match status" value="1"/>
</dbReference>
<feature type="transmembrane region" description="Helical" evidence="2">
    <location>
        <begin position="59"/>
        <end position="79"/>
    </location>
</feature>
<dbReference type="SUPFAM" id="SSF52833">
    <property type="entry name" value="Thioredoxin-like"/>
    <property type="match status" value="1"/>
</dbReference>
<dbReference type="CDD" id="cd02966">
    <property type="entry name" value="TlpA_like_family"/>
    <property type="match status" value="1"/>
</dbReference>
<feature type="region of interest" description="Disordered" evidence="1">
    <location>
        <begin position="397"/>
        <end position="421"/>
    </location>
</feature>
<evidence type="ECO:0000313" key="5">
    <source>
        <dbReference type="Proteomes" id="UP001155241"/>
    </source>
</evidence>
<protein>
    <submittedName>
        <fullName evidence="4">Carboxypeptidase regulatory-like domain-containing protein</fullName>
    </submittedName>
</protein>
<dbReference type="InterPro" id="IPR013766">
    <property type="entry name" value="Thioredoxin_domain"/>
</dbReference>
<dbReference type="PANTHER" id="PTHR34978:SF3">
    <property type="entry name" value="SLR0241 PROTEIN"/>
    <property type="match status" value="1"/>
</dbReference>
<dbReference type="SUPFAM" id="SSF49464">
    <property type="entry name" value="Carboxypeptidase regulatory domain-like"/>
    <property type="match status" value="3"/>
</dbReference>
<dbReference type="Gene3D" id="2.60.40.1120">
    <property type="entry name" value="Carboxypeptidase-like, regulatory domain"/>
    <property type="match status" value="1"/>
</dbReference>
<dbReference type="Gene3D" id="3.40.30.10">
    <property type="entry name" value="Glutaredoxin"/>
    <property type="match status" value="1"/>
</dbReference>
<dbReference type="GO" id="GO:0016209">
    <property type="term" value="F:antioxidant activity"/>
    <property type="evidence" value="ECO:0007669"/>
    <property type="project" value="InterPro"/>
</dbReference>
<dbReference type="InterPro" id="IPR008756">
    <property type="entry name" value="Peptidase_M56"/>
</dbReference>
<feature type="domain" description="Thioredoxin" evidence="3">
    <location>
        <begin position="1246"/>
        <end position="1382"/>
    </location>
</feature>
<comment type="caution">
    <text evidence="4">The sequence shown here is derived from an EMBL/GenBank/DDBJ whole genome shotgun (WGS) entry which is preliminary data.</text>
</comment>
<keyword evidence="4" id="KW-0121">Carboxypeptidase</keyword>
<keyword evidence="2" id="KW-0812">Transmembrane</keyword>
<dbReference type="InterPro" id="IPR036249">
    <property type="entry name" value="Thioredoxin-like_sf"/>
</dbReference>
<keyword evidence="4" id="KW-0378">Hydrolase</keyword>
<reference evidence="4" key="1">
    <citation type="submission" date="2022-06" db="EMBL/GenBank/DDBJ databases">
        <title>Aeoliella straminimaris, a novel planctomycete from sediments.</title>
        <authorList>
            <person name="Vitorino I.R."/>
            <person name="Lage O.M."/>
        </authorList>
    </citation>
    <scope>NUCLEOTIDE SEQUENCE</scope>
    <source>
        <strain evidence="4">ICT_H6.2</strain>
    </source>
</reference>
<evidence type="ECO:0000313" key="4">
    <source>
        <dbReference type="EMBL" id="MCO6042957.1"/>
    </source>
</evidence>
<accession>A0A9X2JF63</accession>
<dbReference type="GO" id="GO:0004180">
    <property type="term" value="F:carboxypeptidase activity"/>
    <property type="evidence" value="ECO:0007669"/>
    <property type="project" value="UniProtKB-KW"/>
</dbReference>
<dbReference type="Pfam" id="PF05569">
    <property type="entry name" value="Peptidase_M56"/>
    <property type="match status" value="1"/>
</dbReference>
<proteinExistence type="predicted"/>
<dbReference type="GO" id="GO:0016491">
    <property type="term" value="F:oxidoreductase activity"/>
    <property type="evidence" value="ECO:0007669"/>
    <property type="project" value="InterPro"/>
</dbReference>
<evidence type="ECO:0000256" key="2">
    <source>
        <dbReference type="SAM" id="Phobius"/>
    </source>
</evidence>
<keyword evidence="5" id="KW-1185">Reference proteome</keyword>
<feature type="region of interest" description="Disordered" evidence="1">
    <location>
        <begin position="95"/>
        <end position="155"/>
    </location>
</feature>
<sequence length="1382" mass="150957">MKTSIDWKKPFAASVRENETMLSTLFESSALWAIAGRSFVLLVVTATAALLLRRRSAAVLHGIWALGLAGCLALPLVSFTSPRWSLPVLPTTAGDSMDATQTLPVRPPARSAAPTGPRRVDASLAPQTPPKPATAEPPQRVKATPVRERERAAAPGARLSQRQWLTFGNVVIAVWATGMLGVLLHLMVQAWRAHARLHRATDVHDPAWSEPSRLAAQRLGLRGPVPLKRYGGELTPMVIGFWQPTILLPADSDCWPAAQRQQVLLHELAHVQRRDVLTQYMATLACAVYWFNPLAWWAAMQMKRLREIACDDAVVTHTGVPADYAEMLLGVAKRYRSQSIAGAVAMARSNNVEGRIAAILSSTRSRVLLTKRTVRYLAASALVAAVMVGSCQLSSRADETPATPAEEPATESQKPTDLADSDKQSITIRLLDESGQPLAGAKVFANSVRPPDSEGERIVNQDLVADDNGTVSLPINRQQDTVKLWAWAPGMVSEFVWLNRSPEELDLQLPGEFEFRLARGSTIGGQVVDEKGHPIAGVHVRVQANDEVSYSEESEFDKKPVVSDWLTDSFYQPTIKTDEQGRWQLGNAPGPHDNHDYEFQVKLEHPGYTSDTKWGGIQREQGITAEQLRSGEAKFVMTCGTAIEGKVVGPDGKPVTNGWVVWNDESYFTQGDWETGIGEQGNFATPQLPSGEYPIIVIAPGYAAQRRVVRVEPGMAPLEFKLQPGNRIEIHIVDDQGAAIPKAGVYLGGMSGRKTWNGTNSLYNQGRPGVEYGIPRKADEQGVYVWDWAPNGGVRYDIGAIGFAGQSVTLVPKSEPHVVRLAPARVAVGLVTECETAEPIPEFLAMPVIVFGENNYATRFTDRKQGSHGRYELPLTGSGDPDVPYRVRFEADGYRSVVCERLFGPTDGRAELDVALEPMPARKGRVVDADGNPVAGALIQQASPTDIPYARNGSPNSYDARPLRTDADGNFEIRATSEPVLVRAYHDLGFAEVDFAPDEESFGELKLAPWATLSGQLLQAGRPVPNQGVQFWPNAQRDLNKPHFQDGYGALTDADGRFQFDRIPPVSGNLKAYLGPWDDSPLSSSQSVPLELRPGEHLDVDLGGEGTTLTGRVVATGRDNEQLSKQWSINYLVSRDRGIEYPAEAPPLSFDPAGPLQADWLQRNNFDTWLGTRSNYFVKLADDGQLAIHGVEPGEYDLVIQLYEEPAGCLVETIGERVVPITVTADDVAQGQVDIGDIDIECRSGPRVGSDMRAFKITDDQGRLRLVNDLEGKYVLLHAWATWCGPCIESMPQLKAAVDEHSESPLVVVGLNLDDDKAAAQNVAKDQGLTWSQNYLGSESDLARQMAISTVPAYYLIGPDGKLVGSANAWQAMEKLLNQHLE</sequence>
<dbReference type="InterPro" id="IPR008969">
    <property type="entry name" value="CarboxyPept-like_regulatory"/>
</dbReference>
<feature type="transmembrane region" description="Helical" evidence="2">
    <location>
        <begin position="30"/>
        <end position="52"/>
    </location>
</feature>
<keyword evidence="2" id="KW-0472">Membrane</keyword>
<feature type="transmembrane region" description="Helical" evidence="2">
    <location>
        <begin position="164"/>
        <end position="188"/>
    </location>
</feature>
<name>A0A9X2JF63_9BACT</name>
<evidence type="ECO:0000256" key="1">
    <source>
        <dbReference type="SAM" id="MobiDB-lite"/>
    </source>
</evidence>
<dbReference type="PANTHER" id="PTHR34978">
    <property type="entry name" value="POSSIBLE SENSOR-TRANSDUCER PROTEIN BLAR"/>
    <property type="match status" value="1"/>
</dbReference>
<organism evidence="4 5">
    <name type="scientific">Aeoliella straminimaris</name>
    <dbReference type="NCBI Taxonomy" id="2954799"/>
    <lineage>
        <taxon>Bacteria</taxon>
        <taxon>Pseudomonadati</taxon>
        <taxon>Planctomycetota</taxon>
        <taxon>Planctomycetia</taxon>
        <taxon>Pirellulales</taxon>
        <taxon>Lacipirellulaceae</taxon>
        <taxon>Aeoliella</taxon>
    </lineage>
</organism>